<proteinExistence type="predicted"/>
<evidence type="ECO:0000256" key="1">
    <source>
        <dbReference type="SAM" id="MobiDB-lite"/>
    </source>
</evidence>
<comment type="caution">
    <text evidence="3">The sequence shown here is derived from an EMBL/GenBank/DDBJ whole genome shotgun (WGS) entry which is preliminary data.</text>
</comment>
<dbReference type="PANTHER" id="PTHR30032">
    <property type="entry name" value="N-ACETYLMURAMOYL-L-ALANINE AMIDASE-RELATED"/>
    <property type="match status" value="1"/>
</dbReference>
<sequence length="682" mass="71241">MRSFTHRRRHRAAALATVAALAATGVLSGASGATADDAGPWPGTEGRVLNDGGTLVNPATGTLTQVPNVGSYAAWAPDGSRLISSAGQISSVRGNGTGKVTLPWATGVRSSASYEDLTFWWGGRYVVFSTGGQLVYGPSDASWAPRPLLTTAQEPASVCDSEPTVNPKGLLAFERRTANCTTAPGVYVYDGTTVKRVLADAEQPSYSPDGTKLAFVRKDADGNTQVFTAKADGTDVKQLTTGPRWYANPSWSPTGKRILFEAHTSQFSDDVRTAEYVDLATGTLTPVMNASQSSFVNNPSWEPLRKNTTARVWGSDAYATNIASSRWTWNTLGKSVPGLMNAKSAVLVNRDDAAYSLTAPALAGKKVGPVLMTPKTGLSSAVKTELKRTLKKGKTVYLVGGTSILTGTVASQLKTLGYVPKRLSGADRYATSVAVAKSVSTAPKYVFLAGGTETRAALSAAAAAGADGGASAGSVVLTNGNKLTASVKSYLNSLNPDKTMVITVGAAAKYALTHSSFSRWPSTYYYYPLSGKTDAAISVAIAKFWWTAPGQTAVAYSGAWRDGVSGAAAFNVFGPLLWTSRPALSAEVNSYLLRESASTDFTVAFGGGVTATSLNSAGASMSAGKAYFQYRPYYNGVVPTATQAATAFAQRTDGGEAATTLQRSGPVGADPHLGDLRTLQRQ</sequence>
<name>A0ABV9AW62_9ACTN</name>
<dbReference type="Gene3D" id="3.40.50.12090">
    <property type="match status" value="1"/>
</dbReference>
<feature type="chain" id="PRO_5045573882" evidence="2">
    <location>
        <begin position="36"/>
        <end position="682"/>
    </location>
</feature>
<evidence type="ECO:0000313" key="3">
    <source>
        <dbReference type="EMBL" id="MFC4503112.1"/>
    </source>
</evidence>
<dbReference type="Gene3D" id="2.120.10.30">
    <property type="entry name" value="TolB, C-terminal domain"/>
    <property type="match status" value="1"/>
</dbReference>
<evidence type="ECO:0000256" key="2">
    <source>
        <dbReference type="SAM" id="SignalP"/>
    </source>
</evidence>
<accession>A0ABV9AW62</accession>
<organism evidence="3 4">
    <name type="scientific">Streptomyces vulcanius</name>
    <dbReference type="NCBI Taxonomy" id="1441876"/>
    <lineage>
        <taxon>Bacteria</taxon>
        <taxon>Bacillati</taxon>
        <taxon>Actinomycetota</taxon>
        <taxon>Actinomycetes</taxon>
        <taxon>Kitasatosporales</taxon>
        <taxon>Streptomycetaceae</taxon>
        <taxon>Streptomyces</taxon>
    </lineage>
</organism>
<dbReference type="InterPro" id="IPR007253">
    <property type="entry name" value="Cell_wall-bd_2"/>
</dbReference>
<feature type="region of interest" description="Disordered" evidence="1">
    <location>
        <begin position="655"/>
        <end position="682"/>
    </location>
</feature>
<dbReference type="Pfam" id="PF07676">
    <property type="entry name" value="PD40"/>
    <property type="match status" value="2"/>
</dbReference>
<feature type="signal peptide" evidence="2">
    <location>
        <begin position="1"/>
        <end position="35"/>
    </location>
</feature>
<dbReference type="Pfam" id="PF04122">
    <property type="entry name" value="CW_binding_2"/>
    <property type="match status" value="2"/>
</dbReference>
<dbReference type="InterPro" id="IPR011659">
    <property type="entry name" value="WD40"/>
</dbReference>
<keyword evidence="4" id="KW-1185">Reference proteome</keyword>
<protein>
    <submittedName>
        <fullName evidence="3">Cell wall-binding repeat-containing protein</fullName>
    </submittedName>
</protein>
<dbReference type="InterPro" id="IPR051922">
    <property type="entry name" value="Bact_Sporulation_Assoc"/>
</dbReference>
<dbReference type="PANTHER" id="PTHR30032:SF8">
    <property type="entry name" value="GERMINATION-SPECIFIC N-ACETYLMURAMOYL-L-ALANINE AMIDASE"/>
    <property type="match status" value="1"/>
</dbReference>
<reference evidence="4" key="1">
    <citation type="journal article" date="2019" name="Int. J. Syst. Evol. Microbiol.">
        <title>The Global Catalogue of Microorganisms (GCM) 10K type strain sequencing project: providing services to taxonomists for standard genome sequencing and annotation.</title>
        <authorList>
            <consortium name="The Broad Institute Genomics Platform"/>
            <consortium name="The Broad Institute Genome Sequencing Center for Infectious Disease"/>
            <person name="Wu L."/>
            <person name="Ma J."/>
        </authorList>
    </citation>
    <scope>NUCLEOTIDE SEQUENCE [LARGE SCALE GENOMIC DNA]</scope>
    <source>
        <strain evidence="4">CGMCC 4.7177</strain>
    </source>
</reference>
<dbReference type="InterPro" id="IPR011042">
    <property type="entry name" value="6-blade_b-propeller_TolB-like"/>
</dbReference>
<gene>
    <name evidence="3" type="ORF">ACFPIH_26975</name>
</gene>
<evidence type="ECO:0000313" key="4">
    <source>
        <dbReference type="Proteomes" id="UP001595839"/>
    </source>
</evidence>
<keyword evidence="2" id="KW-0732">Signal</keyword>
<dbReference type="EMBL" id="JBHSFK010000018">
    <property type="protein sequence ID" value="MFC4503112.1"/>
    <property type="molecule type" value="Genomic_DNA"/>
</dbReference>
<dbReference type="SUPFAM" id="SSF69304">
    <property type="entry name" value="Tricorn protease N-terminal domain"/>
    <property type="match status" value="1"/>
</dbReference>
<dbReference type="RefSeq" id="WP_381176568.1">
    <property type="nucleotide sequence ID" value="NZ_JBHSFK010000018.1"/>
</dbReference>
<dbReference type="Proteomes" id="UP001595839">
    <property type="component" value="Unassembled WGS sequence"/>
</dbReference>